<gene>
    <name evidence="2" type="ORF">A4U43_C07F15940</name>
</gene>
<reference evidence="3" key="1">
    <citation type="journal article" date="2017" name="Nat. Commun.">
        <title>The asparagus genome sheds light on the origin and evolution of a young Y chromosome.</title>
        <authorList>
            <person name="Harkess A."/>
            <person name="Zhou J."/>
            <person name="Xu C."/>
            <person name="Bowers J.E."/>
            <person name="Van der Hulst R."/>
            <person name="Ayyampalayam S."/>
            <person name="Mercati F."/>
            <person name="Riccardi P."/>
            <person name="McKain M.R."/>
            <person name="Kakrana A."/>
            <person name="Tang H."/>
            <person name="Ray J."/>
            <person name="Groenendijk J."/>
            <person name="Arikit S."/>
            <person name="Mathioni S.M."/>
            <person name="Nakano M."/>
            <person name="Shan H."/>
            <person name="Telgmann-Rauber A."/>
            <person name="Kanno A."/>
            <person name="Yue Z."/>
            <person name="Chen H."/>
            <person name="Li W."/>
            <person name="Chen Y."/>
            <person name="Xu X."/>
            <person name="Zhang Y."/>
            <person name="Luo S."/>
            <person name="Chen H."/>
            <person name="Gao J."/>
            <person name="Mao Z."/>
            <person name="Pires J.C."/>
            <person name="Luo M."/>
            <person name="Kudrna D."/>
            <person name="Wing R.A."/>
            <person name="Meyers B.C."/>
            <person name="Yi K."/>
            <person name="Kong H."/>
            <person name="Lavrijsen P."/>
            <person name="Sunseri F."/>
            <person name="Falavigna A."/>
            <person name="Ye Y."/>
            <person name="Leebens-Mack J.H."/>
            <person name="Chen G."/>
        </authorList>
    </citation>
    <scope>NUCLEOTIDE SEQUENCE [LARGE SCALE GENOMIC DNA]</scope>
    <source>
        <strain evidence="3">cv. DH0086</strain>
    </source>
</reference>
<evidence type="ECO:0000256" key="1">
    <source>
        <dbReference type="SAM" id="MobiDB-lite"/>
    </source>
</evidence>
<accession>A0A5P1ECB8</accession>
<protein>
    <submittedName>
        <fullName evidence="2">Uncharacterized protein</fullName>
    </submittedName>
</protein>
<dbReference type="Gramene" id="ONK63508">
    <property type="protein sequence ID" value="ONK63508"/>
    <property type="gene ID" value="A4U43_C07F15940"/>
</dbReference>
<keyword evidence="3" id="KW-1185">Reference proteome</keyword>
<proteinExistence type="predicted"/>
<sequence length="73" mass="8121">MDTKLFGRIELAHELFIKLWELWEDVAAQRAAWVRASEKPDGELGESSAEVDPGEECGSSPPFDRFGTLSPTL</sequence>
<dbReference type="Proteomes" id="UP000243459">
    <property type="component" value="Chromosome 7"/>
</dbReference>
<organism evidence="2 3">
    <name type="scientific">Asparagus officinalis</name>
    <name type="common">Garden asparagus</name>
    <dbReference type="NCBI Taxonomy" id="4686"/>
    <lineage>
        <taxon>Eukaryota</taxon>
        <taxon>Viridiplantae</taxon>
        <taxon>Streptophyta</taxon>
        <taxon>Embryophyta</taxon>
        <taxon>Tracheophyta</taxon>
        <taxon>Spermatophyta</taxon>
        <taxon>Magnoliopsida</taxon>
        <taxon>Liliopsida</taxon>
        <taxon>Asparagales</taxon>
        <taxon>Asparagaceae</taxon>
        <taxon>Asparagoideae</taxon>
        <taxon>Asparagus</taxon>
    </lineage>
</organism>
<dbReference type="AlphaFoldDB" id="A0A5P1ECB8"/>
<feature type="region of interest" description="Disordered" evidence="1">
    <location>
        <begin position="37"/>
        <end position="73"/>
    </location>
</feature>
<name>A0A5P1ECB8_ASPOF</name>
<evidence type="ECO:0000313" key="2">
    <source>
        <dbReference type="EMBL" id="ONK63508.1"/>
    </source>
</evidence>
<evidence type="ECO:0000313" key="3">
    <source>
        <dbReference type="Proteomes" id="UP000243459"/>
    </source>
</evidence>
<dbReference type="EMBL" id="CM007387">
    <property type="protein sequence ID" value="ONK63508.1"/>
    <property type="molecule type" value="Genomic_DNA"/>
</dbReference>